<evidence type="ECO:0000256" key="7">
    <source>
        <dbReference type="ARBA" id="ARBA00035585"/>
    </source>
</evidence>
<comment type="subcellular location">
    <subcellularLocation>
        <location evidence="1 8">Cell membrane</location>
        <topology evidence="1 8">Multi-pass membrane protein</topology>
    </subcellularLocation>
</comment>
<keyword evidence="10" id="KW-1185">Reference proteome</keyword>
<feature type="binding site" evidence="8">
    <location>
        <position position="94"/>
    </location>
    <ligand>
        <name>Na(+)</name>
        <dbReference type="ChEBI" id="CHEBI:29101"/>
        <note>structural</note>
    </ligand>
</feature>
<feature type="binding site" evidence="8">
    <location>
        <position position="91"/>
    </location>
    <ligand>
        <name>Na(+)</name>
        <dbReference type="ChEBI" id="CHEBI:29101"/>
        <note>structural</note>
    </ligand>
</feature>
<evidence type="ECO:0000256" key="1">
    <source>
        <dbReference type="ARBA" id="ARBA00004651"/>
    </source>
</evidence>
<comment type="activity regulation">
    <text evidence="8">Na(+) is not transported, but it plays an essential structural role and its presence is essential for fluoride channel function.</text>
</comment>
<dbReference type="eggNOG" id="arCOG04701">
    <property type="taxonomic scope" value="Archaea"/>
</dbReference>
<evidence type="ECO:0000256" key="5">
    <source>
        <dbReference type="ARBA" id="ARBA00023136"/>
    </source>
</evidence>
<keyword evidence="8" id="KW-0407">Ion channel</keyword>
<gene>
    <name evidence="8" type="primary">fluC</name>
    <name evidence="8" type="synonym">crcB</name>
    <name evidence="9" type="ORF">PAP_02905</name>
</gene>
<dbReference type="HOGENOM" id="CLU_114342_3_0_2"/>
<keyword evidence="8" id="KW-0406">Ion transport</keyword>
<keyword evidence="2 8" id="KW-1003">Cell membrane</keyword>
<reference evidence="10" key="1">
    <citation type="submission" date="2013-06" db="EMBL/GenBank/DDBJ databases">
        <title>Complete Genome Sequence of Hyperthermophilic Palaeococcus pacificus DY20341T, Isolated from a Deep-Sea Hydrothermal Sediments.</title>
        <authorList>
            <person name="Zeng X."/>
            <person name="Shao Z."/>
        </authorList>
    </citation>
    <scope>NUCLEOTIDE SEQUENCE [LARGE SCALE GENOMIC DNA]</scope>
    <source>
        <strain evidence="10">DY20341</strain>
    </source>
</reference>
<evidence type="ECO:0000256" key="8">
    <source>
        <dbReference type="HAMAP-Rule" id="MF_00454"/>
    </source>
</evidence>
<feature type="transmembrane region" description="Helical" evidence="8">
    <location>
        <begin position="83"/>
        <end position="101"/>
    </location>
</feature>
<dbReference type="PANTHER" id="PTHR28259:SF1">
    <property type="entry name" value="FLUORIDE EXPORT PROTEIN 1-RELATED"/>
    <property type="match status" value="1"/>
</dbReference>
<reference evidence="9 10" key="2">
    <citation type="journal article" date="2015" name="Genome Announc.">
        <title>Complete Genome Sequence of Hyperthermophilic Piezophilic Archaeon Palaeococcus pacificus DY20341T, Isolated from Deep-Sea Hydrothermal Sediments.</title>
        <authorList>
            <person name="Zeng X."/>
            <person name="Jebbar M."/>
            <person name="Shao Z."/>
        </authorList>
    </citation>
    <scope>NUCLEOTIDE SEQUENCE [LARGE SCALE GENOMIC DNA]</scope>
    <source>
        <strain evidence="9 10">DY20341</strain>
    </source>
</reference>
<comment type="function">
    <text evidence="8">Fluoride-specific ion channel. Important for reducing fluoride concentration in the cell, thus reducing its toxicity.</text>
</comment>
<evidence type="ECO:0000256" key="6">
    <source>
        <dbReference type="ARBA" id="ARBA00035120"/>
    </source>
</evidence>
<keyword evidence="8" id="KW-0813">Transport</keyword>
<dbReference type="KEGG" id="ppac:PAP_02905"/>
<evidence type="ECO:0000256" key="4">
    <source>
        <dbReference type="ARBA" id="ARBA00022989"/>
    </source>
</evidence>
<evidence type="ECO:0000313" key="10">
    <source>
        <dbReference type="Proteomes" id="UP000027981"/>
    </source>
</evidence>
<evidence type="ECO:0000256" key="3">
    <source>
        <dbReference type="ARBA" id="ARBA00022692"/>
    </source>
</evidence>
<dbReference type="InterPro" id="IPR003691">
    <property type="entry name" value="FluC"/>
</dbReference>
<keyword evidence="5 8" id="KW-0472">Membrane</keyword>
<dbReference type="EMBL" id="CP006019">
    <property type="protein sequence ID" value="AIF69001.1"/>
    <property type="molecule type" value="Genomic_DNA"/>
</dbReference>
<protein>
    <recommendedName>
        <fullName evidence="8">Fluoride-specific ion channel FluC</fullName>
    </recommendedName>
</protein>
<dbReference type="STRING" id="1343739.PAP_02905"/>
<dbReference type="GO" id="GO:0046872">
    <property type="term" value="F:metal ion binding"/>
    <property type="evidence" value="ECO:0007669"/>
    <property type="project" value="UniProtKB-KW"/>
</dbReference>
<dbReference type="HAMAP" id="MF_00454">
    <property type="entry name" value="FluC"/>
    <property type="match status" value="1"/>
</dbReference>
<comment type="catalytic activity">
    <reaction evidence="7">
        <text>fluoride(in) = fluoride(out)</text>
        <dbReference type="Rhea" id="RHEA:76159"/>
        <dbReference type="ChEBI" id="CHEBI:17051"/>
    </reaction>
    <physiologicalReaction direction="left-to-right" evidence="7">
        <dbReference type="Rhea" id="RHEA:76160"/>
    </physiologicalReaction>
</comment>
<dbReference type="Proteomes" id="UP000027981">
    <property type="component" value="Chromosome"/>
</dbReference>
<organism evidence="9 10">
    <name type="scientific">Palaeococcus pacificus DY20341</name>
    <dbReference type="NCBI Taxonomy" id="1343739"/>
    <lineage>
        <taxon>Archaea</taxon>
        <taxon>Methanobacteriati</taxon>
        <taxon>Methanobacteriota</taxon>
        <taxon>Thermococci</taxon>
        <taxon>Thermococcales</taxon>
        <taxon>Thermococcaceae</taxon>
        <taxon>Palaeococcus</taxon>
    </lineage>
</organism>
<dbReference type="PANTHER" id="PTHR28259">
    <property type="entry name" value="FLUORIDE EXPORT PROTEIN 1-RELATED"/>
    <property type="match status" value="1"/>
</dbReference>
<sequence length="139" mass="15278">MNCLSNKRDKYLGGMSMNARIALAVALGGALGALTRYGISGILPVYKDFPVGTLMVNALASFILGYIYGLLFFGYEIPSNWRVFLGTGFCGGLSTFSTFSYETFELLRDREYPLAFLNISANVIITLSLVFLGFLLARR</sequence>
<accession>A0A075LS83</accession>
<keyword evidence="8" id="KW-0479">Metal-binding</keyword>
<dbReference type="AlphaFoldDB" id="A0A075LS83"/>
<dbReference type="GO" id="GO:0062054">
    <property type="term" value="F:fluoride channel activity"/>
    <property type="evidence" value="ECO:0007669"/>
    <property type="project" value="UniProtKB-UniRule"/>
</dbReference>
<evidence type="ECO:0000313" key="9">
    <source>
        <dbReference type="EMBL" id="AIF69001.1"/>
    </source>
</evidence>
<comment type="similarity">
    <text evidence="6 8">Belongs to the fluoride channel Fluc/FEX (TC 1.A.43) family.</text>
</comment>
<dbReference type="GO" id="GO:0140114">
    <property type="term" value="P:cellular detoxification of fluoride"/>
    <property type="evidence" value="ECO:0007669"/>
    <property type="project" value="UniProtKB-UniRule"/>
</dbReference>
<proteinExistence type="inferred from homology"/>
<dbReference type="Pfam" id="PF02537">
    <property type="entry name" value="CRCB"/>
    <property type="match status" value="1"/>
</dbReference>
<keyword evidence="8" id="KW-0915">Sodium</keyword>
<feature type="transmembrane region" description="Helical" evidence="8">
    <location>
        <begin position="51"/>
        <end position="71"/>
    </location>
</feature>
<dbReference type="GO" id="GO:0005886">
    <property type="term" value="C:plasma membrane"/>
    <property type="evidence" value="ECO:0007669"/>
    <property type="project" value="UniProtKB-SubCell"/>
</dbReference>
<dbReference type="NCBIfam" id="TIGR00494">
    <property type="entry name" value="crcB"/>
    <property type="match status" value="1"/>
</dbReference>
<keyword evidence="4 8" id="KW-1133">Transmembrane helix</keyword>
<feature type="transmembrane region" description="Helical" evidence="8">
    <location>
        <begin position="21"/>
        <end position="39"/>
    </location>
</feature>
<evidence type="ECO:0000256" key="2">
    <source>
        <dbReference type="ARBA" id="ARBA00022475"/>
    </source>
</evidence>
<feature type="transmembrane region" description="Helical" evidence="8">
    <location>
        <begin position="113"/>
        <end position="137"/>
    </location>
</feature>
<keyword evidence="3 8" id="KW-0812">Transmembrane</keyword>
<name>A0A075LS83_9EURY</name>